<dbReference type="EMBL" id="JBCITM010000017">
    <property type="protein sequence ID" value="MEN1761514.1"/>
    <property type="molecule type" value="Genomic_DNA"/>
</dbReference>
<dbReference type="SUPFAM" id="SSF46785">
    <property type="entry name" value="Winged helix' DNA-binding domain"/>
    <property type="match status" value="1"/>
</dbReference>
<keyword evidence="3" id="KW-1185">Reference proteome</keyword>
<reference evidence="2 3" key="1">
    <citation type="submission" date="2024-04" db="EMBL/GenBank/DDBJ databases">
        <title>Genome sequencing and metabolic network reconstruction of aminoacids and betaine degradation by Anoxynatronum sibiricum.</title>
        <authorList>
            <person name="Detkova E.N."/>
            <person name="Boltjanskaja Y.V."/>
            <person name="Mardanov A.V."/>
            <person name="Kevbrin V."/>
        </authorList>
    </citation>
    <scope>NUCLEOTIDE SEQUENCE [LARGE SCALE GENOMIC DNA]</scope>
    <source>
        <strain evidence="2 3">Z-7981</strain>
    </source>
</reference>
<evidence type="ECO:0000256" key="1">
    <source>
        <dbReference type="ARBA" id="ARBA00023125"/>
    </source>
</evidence>
<dbReference type="PROSITE" id="PS51197">
    <property type="entry name" value="HTH_RRF2_2"/>
    <property type="match status" value="1"/>
</dbReference>
<keyword evidence="1" id="KW-0238">DNA-binding</keyword>
<dbReference type="PANTHER" id="PTHR33221">
    <property type="entry name" value="WINGED HELIX-TURN-HELIX TRANSCRIPTIONAL REGULATOR, RRF2 FAMILY"/>
    <property type="match status" value="1"/>
</dbReference>
<dbReference type="PROSITE" id="PS01332">
    <property type="entry name" value="HTH_RRF2_1"/>
    <property type="match status" value="1"/>
</dbReference>
<dbReference type="Gene3D" id="1.10.10.10">
    <property type="entry name" value="Winged helix-like DNA-binding domain superfamily/Winged helix DNA-binding domain"/>
    <property type="match status" value="1"/>
</dbReference>
<name>A0ABU9VWG3_9CLOT</name>
<proteinExistence type="predicted"/>
<accession>A0ABU9VWG3</accession>
<organism evidence="2 3">
    <name type="scientific">Anoxynatronum sibiricum</name>
    <dbReference type="NCBI Taxonomy" id="210623"/>
    <lineage>
        <taxon>Bacteria</taxon>
        <taxon>Bacillati</taxon>
        <taxon>Bacillota</taxon>
        <taxon>Clostridia</taxon>
        <taxon>Eubacteriales</taxon>
        <taxon>Clostridiaceae</taxon>
        <taxon>Anoxynatronum</taxon>
    </lineage>
</organism>
<sequence>MKLSTKGRYGLRALVDLVLYAQGEPMPLASIAGRQAISVQYLEHVFSALRKGGIVKSIKGPRGGYALAEPPEKMTVSRVLQAVEGTHAIVQELGKEEEKSENTIEQVIRESLWQPIDEAVASVLEQVTLADLAEEARRKESDNSPMFYI</sequence>
<dbReference type="InterPro" id="IPR030489">
    <property type="entry name" value="TR_Rrf2-type_CS"/>
</dbReference>
<dbReference type="InterPro" id="IPR000944">
    <property type="entry name" value="Tscrpt_reg_Rrf2"/>
</dbReference>
<dbReference type="InterPro" id="IPR036388">
    <property type="entry name" value="WH-like_DNA-bd_sf"/>
</dbReference>
<dbReference type="PANTHER" id="PTHR33221:SF5">
    <property type="entry name" value="HTH-TYPE TRANSCRIPTIONAL REGULATOR ISCR"/>
    <property type="match status" value="1"/>
</dbReference>
<dbReference type="Pfam" id="PF02082">
    <property type="entry name" value="Rrf2"/>
    <property type="match status" value="1"/>
</dbReference>
<evidence type="ECO:0000313" key="2">
    <source>
        <dbReference type="EMBL" id="MEN1761514.1"/>
    </source>
</evidence>
<gene>
    <name evidence="2" type="ORF">AAIG11_13580</name>
</gene>
<dbReference type="NCBIfam" id="TIGR00738">
    <property type="entry name" value="rrf2_super"/>
    <property type="match status" value="1"/>
</dbReference>
<comment type="caution">
    <text evidence="2">The sequence shown here is derived from an EMBL/GenBank/DDBJ whole genome shotgun (WGS) entry which is preliminary data.</text>
</comment>
<dbReference type="Proteomes" id="UP001407405">
    <property type="component" value="Unassembled WGS sequence"/>
</dbReference>
<evidence type="ECO:0000313" key="3">
    <source>
        <dbReference type="Proteomes" id="UP001407405"/>
    </source>
</evidence>
<dbReference type="RefSeq" id="WP_343186801.1">
    <property type="nucleotide sequence ID" value="NZ_JBCITM010000017.1"/>
</dbReference>
<dbReference type="InterPro" id="IPR036390">
    <property type="entry name" value="WH_DNA-bd_sf"/>
</dbReference>
<protein>
    <submittedName>
        <fullName evidence="2">Rrf2 family transcriptional regulator</fullName>
    </submittedName>
</protein>